<feature type="domain" description="PpiC" evidence="13">
    <location>
        <begin position="277"/>
        <end position="376"/>
    </location>
</feature>
<dbReference type="Pfam" id="PF00639">
    <property type="entry name" value="Rotamase"/>
    <property type="match status" value="1"/>
</dbReference>
<dbReference type="InterPro" id="IPR027304">
    <property type="entry name" value="Trigger_fact/SurA_dom_sf"/>
</dbReference>
<evidence type="ECO:0000259" key="13">
    <source>
        <dbReference type="PROSITE" id="PS50198"/>
    </source>
</evidence>
<gene>
    <name evidence="14" type="ORF">GP2143_06395</name>
</gene>
<comment type="similarity">
    <text evidence="8">Belongs to the PpiD chaperone family.</text>
</comment>
<keyword evidence="11 14" id="KW-0413">Isomerase</keyword>
<keyword evidence="3" id="KW-0997">Cell inner membrane</keyword>
<evidence type="ECO:0000313" key="15">
    <source>
        <dbReference type="Proteomes" id="UP000004931"/>
    </source>
</evidence>
<evidence type="ECO:0000256" key="10">
    <source>
        <dbReference type="ARBA" id="ARBA00042775"/>
    </source>
</evidence>
<dbReference type="PANTHER" id="PTHR47529">
    <property type="entry name" value="PEPTIDYL-PROLYL CIS-TRANS ISOMERASE D"/>
    <property type="match status" value="1"/>
</dbReference>
<evidence type="ECO:0000256" key="2">
    <source>
        <dbReference type="ARBA" id="ARBA00022475"/>
    </source>
</evidence>
<dbReference type="InterPro" id="IPR000297">
    <property type="entry name" value="PPIase_PpiC"/>
</dbReference>
<accession>A0YBX9</accession>
<dbReference type="SUPFAM" id="SSF54534">
    <property type="entry name" value="FKBP-like"/>
    <property type="match status" value="1"/>
</dbReference>
<feature type="transmembrane region" description="Helical" evidence="12">
    <location>
        <begin position="26"/>
        <end position="44"/>
    </location>
</feature>
<comment type="caution">
    <text evidence="14">The sequence shown here is derived from an EMBL/GenBank/DDBJ whole genome shotgun (WGS) entry which is preliminary data.</text>
</comment>
<comment type="subcellular location">
    <subcellularLocation>
        <location evidence="1">Cell inner membrane</location>
        <topology evidence="1">Single-pass type II membrane protein</topology>
        <orientation evidence="1">Periplasmic side</orientation>
    </subcellularLocation>
</comment>
<dbReference type="eggNOG" id="COG0760">
    <property type="taxonomic scope" value="Bacteria"/>
</dbReference>
<evidence type="ECO:0000256" key="3">
    <source>
        <dbReference type="ARBA" id="ARBA00022519"/>
    </source>
</evidence>
<dbReference type="InterPro" id="IPR052029">
    <property type="entry name" value="PpiD_chaperone"/>
</dbReference>
<evidence type="ECO:0000256" key="12">
    <source>
        <dbReference type="SAM" id="Phobius"/>
    </source>
</evidence>
<dbReference type="Pfam" id="PF13624">
    <property type="entry name" value="SurA_N_3"/>
    <property type="match status" value="1"/>
</dbReference>
<evidence type="ECO:0000256" key="7">
    <source>
        <dbReference type="ARBA" id="ARBA00023186"/>
    </source>
</evidence>
<keyword evidence="11" id="KW-0697">Rotamase</keyword>
<dbReference type="STRING" id="247633.GP2143_06395"/>
<evidence type="ECO:0000256" key="11">
    <source>
        <dbReference type="PROSITE-ProRule" id="PRU00278"/>
    </source>
</evidence>
<keyword evidence="7" id="KW-0143">Chaperone</keyword>
<dbReference type="InterPro" id="IPR046357">
    <property type="entry name" value="PPIase_dom_sf"/>
</dbReference>
<dbReference type="Gene3D" id="3.10.50.40">
    <property type="match status" value="1"/>
</dbReference>
<dbReference type="OrthoDB" id="9812372at2"/>
<evidence type="ECO:0000256" key="4">
    <source>
        <dbReference type="ARBA" id="ARBA00022692"/>
    </source>
</evidence>
<evidence type="ECO:0000256" key="1">
    <source>
        <dbReference type="ARBA" id="ARBA00004382"/>
    </source>
</evidence>
<proteinExistence type="inferred from homology"/>
<organism evidence="14 15">
    <name type="scientific">marine gamma proteobacterium HTCC2143</name>
    <dbReference type="NCBI Taxonomy" id="247633"/>
    <lineage>
        <taxon>Bacteria</taxon>
        <taxon>Pseudomonadati</taxon>
        <taxon>Pseudomonadota</taxon>
        <taxon>Gammaproteobacteria</taxon>
        <taxon>Cellvibrionales</taxon>
        <taxon>Spongiibacteraceae</taxon>
        <taxon>BD1-7 clade</taxon>
    </lineage>
</organism>
<dbReference type="EMBL" id="AAVT01000002">
    <property type="protein sequence ID" value="EAW32059.1"/>
    <property type="molecule type" value="Genomic_DNA"/>
</dbReference>
<keyword evidence="2" id="KW-1003">Cell membrane</keyword>
<dbReference type="GO" id="GO:0003755">
    <property type="term" value="F:peptidyl-prolyl cis-trans isomerase activity"/>
    <property type="evidence" value="ECO:0007669"/>
    <property type="project" value="UniProtKB-KW"/>
</dbReference>
<evidence type="ECO:0000313" key="14">
    <source>
        <dbReference type="EMBL" id="EAW32059.1"/>
    </source>
</evidence>
<evidence type="ECO:0000256" key="9">
    <source>
        <dbReference type="ARBA" id="ARBA00040743"/>
    </source>
</evidence>
<dbReference type="Gene3D" id="1.10.4030.10">
    <property type="entry name" value="Porin chaperone SurA, peptide-binding domain"/>
    <property type="match status" value="1"/>
</dbReference>
<protein>
    <recommendedName>
        <fullName evidence="9">Periplasmic chaperone PpiD</fullName>
    </recommendedName>
    <alternativeName>
        <fullName evidence="10">Periplasmic folding chaperone</fullName>
    </alternativeName>
</protein>
<sequence length="640" mass="70045">MRFFWLRATLPGAQMLQNIRENSQGLIAKFIIGLIILTFALFGIDSLVGNNGPAVVAAVNGDEISLAELEQGVSLERRRLLNYMGENADPSLLDDQRLRGPVLDRLIQQKLLLQAAADASVGVSDAALDQTIIAMEQFQEDGKFSPERYQSILRGSGYSTAFYKQLMSQDLTVAQLNSGISGSDFVISNELSEVSKIVGQQRSFRYFILPREKVAAQVIISEEEIQQHYNDNIDKYQSEEQVMLEYVEVKTADFFKPVEADDIEREYALEIAAFEADEERRVSHILIEITDDRDASEARQLAEQLAEKLTGDTDFATIAREFSEDPGSSSDAGDLGFTMGDTFPPEFEAALFELALDQISEPIQTDAGYHLLKATEIRGVSPAPFSERGSVIEGRLQQAAAEAEFVNAVEDLRDLAFNSEGLTGPAEDLSLTLKKSNFLSRSSATGSLANAQVLAAAFSSEVIVDGNNSDVLELAADHFIVVSVLKHEPAKAKPLSDVQPFIIAELSQQRATALSLELAASAIEAMKAGKEVAEIALEGGYEWQVQQNITRSSSVVDTNLMVAVFAMPDIHNGEVRREAVALANGDVAVVQLEEVEEGSLQQFSTAEQRELKSQLQRNNADVSMSGFLRSLRSKADISIL</sequence>
<keyword evidence="4 12" id="KW-0812">Transmembrane</keyword>
<dbReference type="GO" id="GO:0005886">
    <property type="term" value="C:plasma membrane"/>
    <property type="evidence" value="ECO:0007669"/>
    <property type="project" value="UniProtKB-SubCell"/>
</dbReference>
<name>A0YBX9_9GAMM</name>
<evidence type="ECO:0000256" key="5">
    <source>
        <dbReference type="ARBA" id="ARBA00022989"/>
    </source>
</evidence>
<keyword evidence="5 12" id="KW-1133">Transmembrane helix</keyword>
<dbReference type="PROSITE" id="PS50198">
    <property type="entry name" value="PPIC_PPIASE_2"/>
    <property type="match status" value="1"/>
</dbReference>
<keyword evidence="15" id="KW-1185">Reference proteome</keyword>
<dbReference type="Proteomes" id="UP000004931">
    <property type="component" value="Unassembled WGS sequence"/>
</dbReference>
<evidence type="ECO:0000256" key="8">
    <source>
        <dbReference type="ARBA" id="ARBA00038408"/>
    </source>
</evidence>
<dbReference type="SUPFAM" id="SSF109998">
    <property type="entry name" value="Triger factor/SurA peptide-binding domain-like"/>
    <property type="match status" value="1"/>
</dbReference>
<evidence type="ECO:0000256" key="6">
    <source>
        <dbReference type="ARBA" id="ARBA00023136"/>
    </source>
</evidence>
<dbReference type="PANTHER" id="PTHR47529:SF1">
    <property type="entry name" value="PERIPLASMIC CHAPERONE PPID"/>
    <property type="match status" value="1"/>
</dbReference>
<reference evidence="14 15" key="1">
    <citation type="journal article" date="2010" name="J. Bacteriol.">
        <title>Genome sequence of the oligotrophic marine Gammaproteobacterium HTCC2143, isolated from the Oregon Coast.</title>
        <authorList>
            <person name="Oh H.M."/>
            <person name="Kang I."/>
            <person name="Ferriera S."/>
            <person name="Giovannoni S.J."/>
            <person name="Cho J.C."/>
        </authorList>
    </citation>
    <scope>NUCLEOTIDE SEQUENCE [LARGE SCALE GENOMIC DNA]</scope>
    <source>
        <strain evidence="14 15">HTCC2143</strain>
    </source>
</reference>
<keyword evidence="6 12" id="KW-0472">Membrane</keyword>
<dbReference type="AlphaFoldDB" id="A0YBX9"/>